<reference evidence="1 2" key="1">
    <citation type="submission" date="2024-06" db="EMBL/GenBank/DDBJ databases">
        <title>A chromosome-level genome assembly of beet webworm, Loxostege sticticalis.</title>
        <authorList>
            <person name="Zhang Y."/>
        </authorList>
    </citation>
    <scope>NUCLEOTIDE SEQUENCE [LARGE SCALE GENOMIC DNA]</scope>
    <source>
        <strain evidence="1">AQ026</strain>
        <tissue evidence="1">Whole body</tissue>
    </source>
</reference>
<evidence type="ECO:0000313" key="1">
    <source>
        <dbReference type="EMBL" id="KAL0895191.1"/>
    </source>
</evidence>
<accession>A0ABR3IG25</accession>
<comment type="caution">
    <text evidence="1">The sequence shown here is derived from an EMBL/GenBank/DDBJ whole genome shotgun (WGS) entry which is preliminary data.</text>
</comment>
<keyword evidence="2" id="KW-1185">Reference proteome</keyword>
<protein>
    <recommendedName>
        <fullName evidence="3">GIY-YIG homing endonuclease</fullName>
    </recommendedName>
</protein>
<proteinExistence type="predicted"/>
<sequence length="209" mass="24233">MSILGATKDIFKLKIPTPLVKLFLLRLLKLLLLKRRFINCSHPGQLIYSTHSLALLLNKICLILKGGPIYTPDQYVSIIRNAKKRGDPYKVHELTHDDFYDIKALADSVGNNYSKNTENETVKITRIKILKFEAGNESFKYCVSYETQDFKEVKLNINKRKRQNRNVAIEIQKAYKQKFSVADKKKKGLLELVSKNIIPRFYSSFYTNL</sequence>
<dbReference type="Proteomes" id="UP001549920">
    <property type="component" value="Unassembled WGS sequence"/>
</dbReference>
<organism evidence="1 2">
    <name type="scientific">Loxostege sticticalis</name>
    <name type="common">Beet webworm moth</name>
    <dbReference type="NCBI Taxonomy" id="481309"/>
    <lineage>
        <taxon>Eukaryota</taxon>
        <taxon>Metazoa</taxon>
        <taxon>Ecdysozoa</taxon>
        <taxon>Arthropoda</taxon>
        <taxon>Hexapoda</taxon>
        <taxon>Insecta</taxon>
        <taxon>Pterygota</taxon>
        <taxon>Neoptera</taxon>
        <taxon>Endopterygota</taxon>
        <taxon>Lepidoptera</taxon>
        <taxon>Glossata</taxon>
        <taxon>Ditrysia</taxon>
        <taxon>Pyraloidea</taxon>
        <taxon>Crambidae</taxon>
        <taxon>Pyraustinae</taxon>
        <taxon>Loxostege</taxon>
    </lineage>
</organism>
<gene>
    <name evidence="1" type="ORF">ABMA27_013634</name>
</gene>
<evidence type="ECO:0008006" key="3">
    <source>
        <dbReference type="Google" id="ProtNLM"/>
    </source>
</evidence>
<name>A0ABR3IG25_LOXSC</name>
<dbReference type="EMBL" id="JBEUOH010000004">
    <property type="protein sequence ID" value="KAL0895191.1"/>
    <property type="molecule type" value="Genomic_DNA"/>
</dbReference>
<evidence type="ECO:0000313" key="2">
    <source>
        <dbReference type="Proteomes" id="UP001549920"/>
    </source>
</evidence>